<evidence type="ECO:0000256" key="2">
    <source>
        <dbReference type="SAM" id="MobiDB-lite"/>
    </source>
</evidence>
<proteinExistence type="predicted"/>
<dbReference type="PANTHER" id="PTHR11505">
    <property type="entry name" value="L1 TRANSPOSABLE ELEMENT-RELATED"/>
    <property type="match status" value="1"/>
</dbReference>
<organism evidence="3 4">
    <name type="scientific">Oryzias latipes</name>
    <name type="common">Japanese rice fish</name>
    <name type="synonym">Japanese killifish</name>
    <dbReference type="NCBI Taxonomy" id="8090"/>
    <lineage>
        <taxon>Eukaryota</taxon>
        <taxon>Metazoa</taxon>
        <taxon>Chordata</taxon>
        <taxon>Craniata</taxon>
        <taxon>Vertebrata</taxon>
        <taxon>Euteleostomi</taxon>
        <taxon>Actinopterygii</taxon>
        <taxon>Neopterygii</taxon>
        <taxon>Teleostei</taxon>
        <taxon>Neoteleostei</taxon>
        <taxon>Acanthomorphata</taxon>
        <taxon>Ovalentaria</taxon>
        <taxon>Atherinomorphae</taxon>
        <taxon>Beloniformes</taxon>
        <taxon>Adrianichthyidae</taxon>
        <taxon>Oryziinae</taxon>
        <taxon>Oryzias</taxon>
    </lineage>
</organism>
<reference evidence="3 4" key="2">
    <citation type="submission" date="2017-04" db="EMBL/GenBank/DDBJ databases">
        <title>CpG methylation of centromeres and impact of large insertions on vertebrate speciation.</title>
        <authorList>
            <person name="Ichikawa K."/>
            <person name="Yoshimura J."/>
            <person name="Morishita S."/>
        </authorList>
    </citation>
    <scope>NUCLEOTIDE SEQUENCE</scope>
    <source>
        <strain evidence="3 4">HNI</strain>
    </source>
</reference>
<evidence type="ECO:0008006" key="5">
    <source>
        <dbReference type="Google" id="ProtNLM"/>
    </source>
</evidence>
<dbReference type="Ensembl" id="ENSORLT00020021300.1">
    <property type="protein sequence ID" value="ENSORLP00020013747.1"/>
    <property type="gene ID" value="ENSORLG00020014741.1"/>
</dbReference>
<feature type="compositionally biased region" description="Basic residues" evidence="2">
    <location>
        <begin position="315"/>
        <end position="335"/>
    </location>
</feature>
<feature type="region of interest" description="Disordered" evidence="2">
    <location>
        <begin position="310"/>
        <end position="335"/>
    </location>
</feature>
<reference evidence="3" key="4">
    <citation type="submission" date="2025-09" db="UniProtKB">
        <authorList>
            <consortium name="Ensembl"/>
        </authorList>
    </citation>
    <scope>IDENTIFICATION</scope>
    <source>
        <strain evidence="3">HNI</strain>
    </source>
</reference>
<dbReference type="Proteomes" id="UP000265180">
    <property type="component" value="Chromosome 19"/>
</dbReference>
<dbReference type="InterPro" id="IPR004244">
    <property type="entry name" value="Transposase_22"/>
</dbReference>
<keyword evidence="1" id="KW-0175">Coiled coil</keyword>
<dbReference type="Gene3D" id="3.30.70.1820">
    <property type="entry name" value="L1 transposable element, RRM domain"/>
    <property type="match status" value="1"/>
</dbReference>
<reference key="1">
    <citation type="journal article" date="2007" name="Nature">
        <title>The medaka draft genome and insights into vertebrate genome evolution.</title>
        <authorList>
            <person name="Kasahara M."/>
            <person name="Naruse K."/>
            <person name="Sasaki S."/>
            <person name="Nakatani Y."/>
            <person name="Qu W."/>
            <person name="Ahsan B."/>
            <person name="Yamada T."/>
            <person name="Nagayasu Y."/>
            <person name="Doi K."/>
            <person name="Kasai Y."/>
            <person name="Jindo T."/>
            <person name="Kobayashi D."/>
            <person name="Shimada A."/>
            <person name="Toyoda A."/>
            <person name="Kuroki Y."/>
            <person name="Fujiyama A."/>
            <person name="Sasaki T."/>
            <person name="Shimizu A."/>
            <person name="Asakawa S."/>
            <person name="Shimizu N."/>
            <person name="Hashimoto S."/>
            <person name="Yang J."/>
            <person name="Lee Y."/>
            <person name="Matsushima K."/>
            <person name="Sugano S."/>
            <person name="Sakaizumi M."/>
            <person name="Narita T."/>
            <person name="Ohishi K."/>
            <person name="Haga S."/>
            <person name="Ohta F."/>
            <person name="Nomoto H."/>
            <person name="Nogata K."/>
            <person name="Morishita T."/>
            <person name="Endo T."/>
            <person name="Shin-I T."/>
            <person name="Takeda H."/>
            <person name="Morishita S."/>
            <person name="Kohara Y."/>
        </authorList>
    </citation>
    <scope>NUCLEOTIDE SEQUENCE [LARGE SCALE GENOMIC DNA]</scope>
    <source>
        <strain>Hd-rR</strain>
    </source>
</reference>
<sequence length="335" mass="37730">TDACVRLNPASGGVDGLPSAEPAESFNRTISLAMLRAERKNHFEIYRGDMKSDIKAQIEIHCKEIRDDIASWRCQTESNMETIRAEFTGRVDKLTAAQKEAAKTQDDMEKSLNDMSDRVVAFEKSYQVLVDDNKRLADKCSDLENRSHRQNIRIVGIAEGIEANDANKFEARFLGEVLGEENFNRAILIDKAHRSLAPKPRIGEKPPAIIARLHYLSDKENIMSLSRAKGKLSFEGSPVHIFPDVSPEVGRQRAAFNQVKAKLRSAGIPHSMQFPARLVLTLDGMQHVFKDPPSAERFIRSNSLQKICTMGNTKSSRKQTTKGKRIQTNRRFTHN</sequence>
<dbReference type="AlphaFoldDB" id="A0A3P9KZG4"/>
<protein>
    <recommendedName>
        <fullName evidence="5">L1 transposable element RRM domain-containing protein</fullName>
    </recommendedName>
</protein>
<feature type="coiled-coil region" evidence="1">
    <location>
        <begin position="94"/>
        <end position="146"/>
    </location>
</feature>
<evidence type="ECO:0000313" key="4">
    <source>
        <dbReference type="Proteomes" id="UP000265180"/>
    </source>
</evidence>
<evidence type="ECO:0000256" key="1">
    <source>
        <dbReference type="SAM" id="Coils"/>
    </source>
</evidence>
<reference evidence="3" key="3">
    <citation type="submission" date="2025-08" db="UniProtKB">
        <authorList>
            <consortium name="Ensembl"/>
        </authorList>
    </citation>
    <scope>IDENTIFICATION</scope>
    <source>
        <strain evidence="3">HNI</strain>
    </source>
</reference>
<accession>A0A3P9KZG4</accession>
<evidence type="ECO:0000313" key="3">
    <source>
        <dbReference type="Ensembl" id="ENSORLP00020013747.1"/>
    </source>
</evidence>
<name>A0A3P9KZG4_ORYLA</name>